<dbReference type="InterPro" id="IPR027417">
    <property type="entry name" value="P-loop_NTPase"/>
</dbReference>
<keyword evidence="5" id="KW-0547">Nucleotide-binding</keyword>
<reference evidence="10 11" key="1">
    <citation type="journal article" date="2020" name="Int. J. Syst. Evol. Microbiol.">
        <title>Ureaplasma miroungigenitalium sp. nov. isolated from northern elephant seals (Mirounga angustirostris) and Ureaplasma zalophigenitalium sp. nov. isolated from California sea lions (Zalophus californianus).</title>
        <authorList>
            <person name="Volokhov D.V."/>
            <person name="Gulland F.M."/>
            <person name="Gao Y."/>
            <person name="Chizhikov V.E."/>
        </authorList>
    </citation>
    <scope>NUCLEOTIDE SEQUENCE [LARGE SCALE GENOMIC DNA]</scope>
    <source>
        <strain evidence="10 11">CSL7644-GEN</strain>
    </source>
</reference>
<organism evidence="10 11">
    <name type="scientific">Ureaplasma zalophigenitalium</name>
    <dbReference type="NCBI Taxonomy" id="907723"/>
    <lineage>
        <taxon>Bacteria</taxon>
        <taxon>Bacillati</taxon>
        <taxon>Mycoplasmatota</taxon>
        <taxon>Mycoplasmoidales</taxon>
        <taxon>Mycoplasmoidaceae</taxon>
        <taxon>Ureaplasma</taxon>
    </lineage>
</organism>
<feature type="domain" description="ABC transporter" evidence="9">
    <location>
        <begin position="14"/>
        <end position="376"/>
    </location>
</feature>
<dbReference type="InterPro" id="IPR015856">
    <property type="entry name" value="ABC_transpr_CbiO/EcfA_su"/>
</dbReference>
<evidence type="ECO:0000256" key="8">
    <source>
        <dbReference type="ARBA" id="ARBA00023136"/>
    </source>
</evidence>
<keyword evidence="11" id="KW-1185">Reference proteome</keyword>
<keyword evidence="7" id="KW-1278">Translocase</keyword>
<dbReference type="InterPro" id="IPR003439">
    <property type="entry name" value="ABC_transporter-like_ATP-bd"/>
</dbReference>
<evidence type="ECO:0000256" key="2">
    <source>
        <dbReference type="ARBA" id="ARBA00005417"/>
    </source>
</evidence>
<dbReference type="PANTHER" id="PTHR43553:SF27">
    <property type="entry name" value="ENERGY-COUPLING FACTOR TRANSPORTER ATP-BINDING PROTEIN ECFA2"/>
    <property type="match status" value="1"/>
</dbReference>
<evidence type="ECO:0000256" key="7">
    <source>
        <dbReference type="ARBA" id="ARBA00022967"/>
    </source>
</evidence>
<evidence type="ECO:0000259" key="9">
    <source>
        <dbReference type="PROSITE" id="PS50893"/>
    </source>
</evidence>
<dbReference type="InterPro" id="IPR050095">
    <property type="entry name" value="ECF_ABC_transporter_ATP-bd"/>
</dbReference>
<dbReference type="RefSeq" id="WP_263817817.1">
    <property type="nucleotide sequence ID" value="NZ_JAOXHJ010000002.1"/>
</dbReference>
<keyword evidence="4" id="KW-1003">Cell membrane</keyword>
<dbReference type="PROSITE" id="PS50893">
    <property type="entry name" value="ABC_TRANSPORTER_2"/>
    <property type="match status" value="1"/>
</dbReference>
<dbReference type="PANTHER" id="PTHR43553">
    <property type="entry name" value="HEAVY METAL TRANSPORTER"/>
    <property type="match status" value="1"/>
</dbReference>
<dbReference type="SUPFAM" id="SSF52540">
    <property type="entry name" value="P-loop containing nucleoside triphosphate hydrolases"/>
    <property type="match status" value="2"/>
</dbReference>
<protein>
    <submittedName>
        <fullName evidence="10">ATP-binding cassette domain-containing protein</fullName>
    </submittedName>
</protein>
<dbReference type="EMBL" id="JAOXHJ010000002">
    <property type="protein sequence ID" value="MCV3754013.1"/>
    <property type="molecule type" value="Genomic_DNA"/>
</dbReference>
<evidence type="ECO:0000313" key="11">
    <source>
        <dbReference type="Proteomes" id="UP001207252"/>
    </source>
</evidence>
<evidence type="ECO:0000256" key="3">
    <source>
        <dbReference type="ARBA" id="ARBA00022448"/>
    </source>
</evidence>
<evidence type="ECO:0000313" key="10">
    <source>
        <dbReference type="EMBL" id="MCV3754013.1"/>
    </source>
</evidence>
<evidence type="ECO:0000256" key="6">
    <source>
        <dbReference type="ARBA" id="ARBA00022840"/>
    </source>
</evidence>
<dbReference type="GO" id="GO:0005524">
    <property type="term" value="F:ATP binding"/>
    <property type="evidence" value="ECO:0007669"/>
    <property type="project" value="UniProtKB-KW"/>
</dbReference>
<evidence type="ECO:0000256" key="5">
    <source>
        <dbReference type="ARBA" id="ARBA00022741"/>
    </source>
</evidence>
<dbReference type="Gene3D" id="3.40.50.300">
    <property type="entry name" value="P-loop containing nucleotide triphosphate hydrolases"/>
    <property type="match status" value="2"/>
</dbReference>
<evidence type="ECO:0000256" key="4">
    <source>
        <dbReference type="ARBA" id="ARBA00022475"/>
    </source>
</evidence>
<comment type="caution">
    <text evidence="10">The sequence shown here is derived from an EMBL/GenBank/DDBJ whole genome shotgun (WGS) entry which is preliminary data.</text>
</comment>
<comment type="subcellular location">
    <subcellularLocation>
        <location evidence="1">Cell membrane</location>
        <topology evidence="1">Peripheral membrane protein</topology>
    </subcellularLocation>
</comment>
<dbReference type="PROSITE" id="PS00211">
    <property type="entry name" value="ABC_TRANSPORTER_1"/>
    <property type="match status" value="1"/>
</dbReference>
<keyword evidence="3" id="KW-0813">Transport</keyword>
<comment type="similarity">
    <text evidence="2">Belongs to the ABC transporter superfamily.</text>
</comment>
<name>A0ABT3BP26_9BACT</name>
<gene>
    <name evidence="10" type="ORF">OF365_01365</name>
</gene>
<sequence>MPKIIRTPNPDISISVKNLYGVYDENKENQFVALNNVSYDFAKNKIYCIIGNSGSGKSTLVTHFNGLLMSKYGYIMVDDIVAGDYYNISNHLLGVIDKKDNVINNQLWNYKLDDWNFLVLFSKQVNKKIARILFEGAFKRKVKSIRFIKDLNFTHNYHLNNVAKIGVIRIDEDTNLDIPNTLSFQQLKDFEVRSLADIKTNYKLTTKLRQYKKLRKKVGFVFQFPEYQLFKHTIEQDIMFGPMNFGVKKQEAKKRAKKYLNKLGLSDEYLEYSPFGLSGGQKRRVAIAGILAIETDMLIFDEPTAGLDPVGEKEMMQIILDAKNENKTVFVITHTMDHVLEIADEVIVMHEGEIIRNGSAYEIFTDQELMQKTSIEPPKVISTINQLRANDQVFDKLLTLAPKTIEELADAIVQIQQEKGK</sequence>
<keyword evidence="8" id="KW-0472">Membrane</keyword>
<proteinExistence type="inferred from homology"/>
<keyword evidence="6 10" id="KW-0067">ATP-binding</keyword>
<dbReference type="SMART" id="SM00382">
    <property type="entry name" value="AAA"/>
    <property type="match status" value="1"/>
</dbReference>
<dbReference type="Proteomes" id="UP001207252">
    <property type="component" value="Unassembled WGS sequence"/>
</dbReference>
<evidence type="ECO:0000256" key="1">
    <source>
        <dbReference type="ARBA" id="ARBA00004202"/>
    </source>
</evidence>
<dbReference type="CDD" id="cd03225">
    <property type="entry name" value="ABC_cobalt_CbiO_domain1"/>
    <property type="match status" value="1"/>
</dbReference>
<dbReference type="Pfam" id="PF00005">
    <property type="entry name" value="ABC_tran"/>
    <property type="match status" value="2"/>
</dbReference>
<dbReference type="NCBIfam" id="NF010153">
    <property type="entry name" value="PRK13631.1"/>
    <property type="match status" value="1"/>
</dbReference>
<dbReference type="InterPro" id="IPR017871">
    <property type="entry name" value="ABC_transporter-like_CS"/>
</dbReference>
<accession>A0ABT3BP26</accession>
<dbReference type="InterPro" id="IPR003593">
    <property type="entry name" value="AAA+_ATPase"/>
</dbReference>